<evidence type="ECO:0000256" key="7">
    <source>
        <dbReference type="ARBA" id="ARBA00022989"/>
    </source>
</evidence>
<name>A0A0H4W3X4_9BACT</name>
<sequence length="265" mass="31095">MITTVYKDWIRQSNKLERLFLLAKIEFKLRYYENRLGLFWAVIKPLMDLAIYYIVFKTIMKQGVDNYASFLFIGLIFYNFFLESTSGTVSILNTKKYLYEYSNMNKLEIYISTLLSNSIGFLFNLTVFTFFYLVIEPGDNIITWKAVFIVPLFFNMFILALGFSLILSNVYIIAKDISQIWMVFTTLFFFVSPIFYRLQTFRESVPGADYINPFAGIIINARKVIMEGVYPEWELFYFDFGYAFLVLMLGLILLNKLGAKASEKL</sequence>
<evidence type="ECO:0000259" key="10">
    <source>
        <dbReference type="PROSITE" id="PS51012"/>
    </source>
</evidence>
<reference evidence="11 12" key="1">
    <citation type="submission" date="2015-01" db="EMBL/GenBank/DDBJ databases">
        <title>Rufibacter sp./DG31D/ whole genome sequencing.</title>
        <authorList>
            <person name="Kim M.K."/>
            <person name="Srinivasan S."/>
            <person name="Lee J.-J."/>
        </authorList>
    </citation>
    <scope>NUCLEOTIDE SEQUENCE [LARGE SCALE GENOMIC DNA]</scope>
    <source>
        <strain evidence="11 12">DG31D</strain>
    </source>
</reference>
<dbReference type="PROSITE" id="PS51012">
    <property type="entry name" value="ABC_TM2"/>
    <property type="match status" value="1"/>
</dbReference>
<dbReference type="PANTHER" id="PTHR30413:SF8">
    <property type="entry name" value="TRANSPORT PERMEASE PROTEIN"/>
    <property type="match status" value="1"/>
</dbReference>
<feature type="transmembrane region" description="Helical" evidence="9">
    <location>
        <begin position="37"/>
        <end position="55"/>
    </location>
</feature>
<feature type="transmembrane region" description="Helical" evidence="9">
    <location>
        <begin position="180"/>
        <end position="198"/>
    </location>
</feature>
<keyword evidence="8 9" id="KW-0472">Membrane</keyword>
<dbReference type="InterPro" id="IPR000412">
    <property type="entry name" value="ABC_2_transport"/>
</dbReference>
<evidence type="ECO:0000256" key="6">
    <source>
        <dbReference type="ARBA" id="ARBA00022692"/>
    </source>
</evidence>
<evidence type="ECO:0000256" key="4">
    <source>
        <dbReference type="ARBA" id="ARBA00022475"/>
    </source>
</evidence>
<dbReference type="InterPro" id="IPR013525">
    <property type="entry name" value="ABC2_TM"/>
</dbReference>
<feature type="domain" description="ABC transmembrane type-2" evidence="10">
    <location>
        <begin position="36"/>
        <end position="257"/>
    </location>
</feature>
<dbReference type="GO" id="GO:0140359">
    <property type="term" value="F:ABC-type transporter activity"/>
    <property type="evidence" value="ECO:0007669"/>
    <property type="project" value="InterPro"/>
</dbReference>
<dbReference type="PATRIC" id="fig|1379910.4.peg.1053"/>
<keyword evidence="12" id="KW-1185">Reference proteome</keyword>
<dbReference type="STRING" id="1379910.TH63_04850"/>
<dbReference type="Proteomes" id="UP000036458">
    <property type="component" value="Chromosome"/>
</dbReference>
<keyword evidence="7 9" id="KW-1133">Transmembrane helix</keyword>
<comment type="similarity">
    <text evidence="2 9">Belongs to the ABC-2 integral membrane protein family.</text>
</comment>
<dbReference type="KEGG" id="ruf:TH63_04850"/>
<evidence type="ECO:0000313" key="11">
    <source>
        <dbReference type="EMBL" id="AKQ45116.1"/>
    </source>
</evidence>
<dbReference type="GO" id="GO:0015920">
    <property type="term" value="P:lipopolysaccharide transport"/>
    <property type="evidence" value="ECO:0007669"/>
    <property type="project" value="TreeGrafter"/>
</dbReference>
<evidence type="ECO:0000256" key="3">
    <source>
        <dbReference type="ARBA" id="ARBA00022448"/>
    </source>
</evidence>
<organism evidence="11 12">
    <name type="scientific">Rufibacter radiotolerans</name>
    <dbReference type="NCBI Taxonomy" id="1379910"/>
    <lineage>
        <taxon>Bacteria</taxon>
        <taxon>Pseudomonadati</taxon>
        <taxon>Bacteroidota</taxon>
        <taxon>Cytophagia</taxon>
        <taxon>Cytophagales</taxon>
        <taxon>Hymenobacteraceae</taxon>
        <taxon>Rufibacter</taxon>
    </lineage>
</organism>
<dbReference type="AlphaFoldDB" id="A0A0H4W3X4"/>
<evidence type="ECO:0000313" key="12">
    <source>
        <dbReference type="Proteomes" id="UP000036458"/>
    </source>
</evidence>
<dbReference type="EMBL" id="CP010777">
    <property type="protein sequence ID" value="AKQ45116.1"/>
    <property type="molecule type" value="Genomic_DNA"/>
</dbReference>
<dbReference type="Pfam" id="PF01061">
    <property type="entry name" value="ABC2_membrane"/>
    <property type="match status" value="1"/>
</dbReference>
<dbReference type="PANTHER" id="PTHR30413">
    <property type="entry name" value="INNER MEMBRANE TRANSPORT PERMEASE"/>
    <property type="match status" value="1"/>
</dbReference>
<dbReference type="PIRSF" id="PIRSF006648">
    <property type="entry name" value="DrrB"/>
    <property type="match status" value="1"/>
</dbReference>
<proteinExistence type="inferred from homology"/>
<evidence type="ECO:0000256" key="1">
    <source>
        <dbReference type="ARBA" id="ARBA00004429"/>
    </source>
</evidence>
<evidence type="ECO:0000256" key="5">
    <source>
        <dbReference type="ARBA" id="ARBA00022519"/>
    </source>
</evidence>
<keyword evidence="6 9" id="KW-0812">Transmembrane</keyword>
<evidence type="ECO:0000256" key="9">
    <source>
        <dbReference type="RuleBase" id="RU361157"/>
    </source>
</evidence>
<dbReference type="OrthoDB" id="9786910at2"/>
<dbReference type="GO" id="GO:0043190">
    <property type="term" value="C:ATP-binding cassette (ABC) transporter complex"/>
    <property type="evidence" value="ECO:0007669"/>
    <property type="project" value="InterPro"/>
</dbReference>
<feature type="transmembrane region" description="Helical" evidence="9">
    <location>
        <begin position="109"/>
        <end position="135"/>
    </location>
</feature>
<dbReference type="InterPro" id="IPR047817">
    <property type="entry name" value="ABC2_TM_bact-type"/>
</dbReference>
<comment type="subcellular location">
    <subcellularLocation>
        <location evidence="1">Cell inner membrane</location>
        <topology evidence="1">Multi-pass membrane protein</topology>
    </subcellularLocation>
    <subcellularLocation>
        <location evidence="9">Cell membrane</location>
        <topology evidence="9">Multi-pass membrane protein</topology>
    </subcellularLocation>
</comment>
<accession>A0A0H4W3X4</accession>
<dbReference type="RefSeq" id="WP_048919956.1">
    <property type="nucleotide sequence ID" value="NZ_CP010777.1"/>
</dbReference>
<feature type="transmembrane region" description="Helical" evidence="9">
    <location>
        <begin position="147"/>
        <end position="174"/>
    </location>
</feature>
<gene>
    <name evidence="11" type="ORF">TH63_04850</name>
</gene>
<evidence type="ECO:0000256" key="2">
    <source>
        <dbReference type="ARBA" id="ARBA00007783"/>
    </source>
</evidence>
<feature type="transmembrane region" description="Helical" evidence="9">
    <location>
        <begin position="67"/>
        <end position="89"/>
    </location>
</feature>
<keyword evidence="5" id="KW-0997">Cell inner membrane</keyword>
<protein>
    <recommendedName>
        <fullName evidence="9">Transport permease protein</fullName>
    </recommendedName>
</protein>
<keyword evidence="4 9" id="KW-1003">Cell membrane</keyword>
<feature type="transmembrane region" description="Helical" evidence="9">
    <location>
        <begin position="236"/>
        <end position="254"/>
    </location>
</feature>
<keyword evidence="3 9" id="KW-0813">Transport</keyword>
<evidence type="ECO:0000256" key="8">
    <source>
        <dbReference type="ARBA" id="ARBA00023136"/>
    </source>
</evidence>